<dbReference type="Pfam" id="PF01244">
    <property type="entry name" value="Peptidase_M19"/>
    <property type="match status" value="1"/>
</dbReference>
<dbReference type="RefSeq" id="WP_262581468.1">
    <property type="nucleotide sequence ID" value="NZ_JAOQJV010000007.1"/>
</dbReference>
<comment type="caution">
    <text evidence="1">The sequence shown here is derived from an EMBL/GenBank/DDBJ whole genome shotgun (WGS) entry which is preliminary data.</text>
</comment>
<evidence type="ECO:0000313" key="2">
    <source>
        <dbReference type="Proteomes" id="UP001207605"/>
    </source>
</evidence>
<dbReference type="InterPro" id="IPR032466">
    <property type="entry name" value="Metal_Hydrolase"/>
</dbReference>
<organism evidence="1 2">
    <name type="scientific">Dorea ammoniilytica</name>
    <dbReference type="NCBI Taxonomy" id="2981788"/>
    <lineage>
        <taxon>Bacteria</taxon>
        <taxon>Bacillati</taxon>
        <taxon>Bacillota</taxon>
        <taxon>Clostridia</taxon>
        <taxon>Lachnospirales</taxon>
        <taxon>Lachnospiraceae</taxon>
        <taxon>Dorea</taxon>
    </lineage>
</organism>
<dbReference type="Proteomes" id="UP001207605">
    <property type="component" value="Unassembled WGS sequence"/>
</dbReference>
<gene>
    <name evidence="1" type="ORF">OCV65_07015</name>
</gene>
<dbReference type="InterPro" id="IPR008257">
    <property type="entry name" value="Pept_M19"/>
</dbReference>
<keyword evidence="2" id="KW-1185">Reference proteome</keyword>
<evidence type="ECO:0000313" key="1">
    <source>
        <dbReference type="EMBL" id="MCU6699979.1"/>
    </source>
</evidence>
<reference evidence="1 2" key="1">
    <citation type="journal article" date="2021" name="ISME Commun">
        <title>Automated analysis of genomic sequences facilitates high-throughput and comprehensive description of bacteria.</title>
        <authorList>
            <person name="Hitch T.C.A."/>
        </authorList>
    </citation>
    <scope>NUCLEOTIDE SEQUENCE [LARGE SCALE GENOMIC DNA]</scope>
    <source>
        <strain evidence="1 2">Sanger_02</strain>
    </source>
</reference>
<dbReference type="SUPFAM" id="SSF51556">
    <property type="entry name" value="Metallo-dependent hydrolases"/>
    <property type="match status" value="1"/>
</dbReference>
<accession>A0ABT2S5V4</accession>
<dbReference type="PANTHER" id="PTHR10443:SF12">
    <property type="entry name" value="DIPEPTIDASE"/>
    <property type="match status" value="1"/>
</dbReference>
<protein>
    <submittedName>
        <fullName evidence="1">Dipeptidase</fullName>
    </submittedName>
</protein>
<dbReference type="Gene3D" id="3.20.20.140">
    <property type="entry name" value="Metal-dependent hydrolases"/>
    <property type="match status" value="1"/>
</dbReference>
<dbReference type="PANTHER" id="PTHR10443">
    <property type="entry name" value="MICROSOMAL DIPEPTIDASE"/>
    <property type="match status" value="1"/>
</dbReference>
<dbReference type="PROSITE" id="PS51365">
    <property type="entry name" value="RENAL_DIPEPTIDASE_2"/>
    <property type="match status" value="1"/>
</dbReference>
<dbReference type="CDD" id="cd01301">
    <property type="entry name" value="rDP_like"/>
    <property type="match status" value="1"/>
</dbReference>
<proteinExistence type="predicted"/>
<sequence length="320" mass="36108">MNLIDMHCDTLWKMIQQNEYDLMENPWSVSIPAMKEAGTLAQFFACFTCLEEQNMDYEKCYEQALAMIELLKKNCEKYSEEICMAGNYEDILKNEQNGQISAVLTIEEGGIINGKAQRLEELWEKGVRLMTPMWNYTNCLGHPNSREPELMAKGLTKFGKEIINRAGELGMIIDVSHASDQSFRDILECTDGPVVASHSNCRALCRHPRNLTDEMIRRLAEAGGVAGLNLFPMFLGENLSPGMELEAMAAHVLHMINVGGSEFPAIGTDVDGYSVQAYEPIQKVSDMSKLWEMLRKKGVSEDQLERIWRTNAVNVLKRIG</sequence>
<name>A0ABT2S5V4_9FIRM</name>
<dbReference type="EMBL" id="JAOQJV010000007">
    <property type="protein sequence ID" value="MCU6699979.1"/>
    <property type="molecule type" value="Genomic_DNA"/>
</dbReference>